<evidence type="ECO:0000313" key="2">
    <source>
        <dbReference type="Proteomes" id="UP001056120"/>
    </source>
</evidence>
<sequence length="78" mass="8438">MLAEAVSDKVGEEVKSAMEMMTSEISCGEFQNLQRGCISTLTLTRSYLCGHGSESGYYSYSATLVRSNLTSSYGFESG</sequence>
<dbReference type="Proteomes" id="UP001056120">
    <property type="component" value="Linkage Group LG15"/>
</dbReference>
<organism evidence="1 2">
    <name type="scientific">Smallanthus sonchifolius</name>
    <dbReference type="NCBI Taxonomy" id="185202"/>
    <lineage>
        <taxon>Eukaryota</taxon>
        <taxon>Viridiplantae</taxon>
        <taxon>Streptophyta</taxon>
        <taxon>Embryophyta</taxon>
        <taxon>Tracheophyta</taxon>
        <taxon>Spermatophyta</taxon>
        <taxon>Magnoliopsida</taxon>
        <taxon>eudicotyledons</taxon>
        <taxon>Gunneridae</taxon>
        <taxon>Pentapetalae</taxon>
        <taxon>asterids</taxon>
        <taxon>campanulids</taxon>
        <taxon>Asterales</taxon>
        <taxon>Asteraceae</taxon>
        <taxon>Asteroideae</taxon>
        <taxon>Heliantheae alliance</taxon>
        <taxon>Millerieae</taxon>
        <taxon>Smallanthus</taxon>
    </lineage>
</organism>
<protein>
    <submittedName>
        <fullName evidence="1">Uncharacterized protein</fullName>
    </submittedName>
</protein>
<comment type="caution">
    <text evidence="1">The sequence shown here is derived from an EMBL/GenBank/DDBJ whole genome shotgun (WGS) entry which is preliminary data.</text>
</comment>
<name>A0ACB9FXC0_9ASTR</name>
<dbReference type="EMBL" id="CM042032">
    <property type="protein sequence ID" value="KAI3775877.1"/>
    <property type="molecule type" value="Genomic_DNA"/>
</dbReference>
<gene>
    <name evidence="1" type="ORF">L1987_45633</name>
</gene>
<accession>A0ACB9FXC0</accession>
<keyword evidence="2" id="KW-1185">Reference proteome</keyword>
<reference evidence="2" key="1">
    <citation type="journal article" date="2022" name="Mol. Ecol. Resour.">
        <title>The genomes of chicory, endive, great burdock and yacon provide insights into Asteraceae palaeo-polyploidization history and plant inulin production.</title>
        <authorList>
            <person name="Fan W."/>
            <person name="Wang S."/>
            <person name="Wang H."/>
            <person name="Wang A."/>
            <person name="Jiang F."/>
            <person name="Liu H."/>
            <person name="Zhao H."/>
            <person name="Xu D."/>
            <person name="Zhang Y."/>
        </authorList>
    </citation>
    <scope>NUCLEOTIDE SEQUENCE [LARGE SCALE GENOMIC DNA]</scope>
    <source>
        <strain evidence="2">cv. Yunnan</strain>
    </source>
</reference>
<proteinExistence type="predicted"/>
<evidence type="ECO:0000313" key="1">
    <source>
        <dbReference type="EMBL" id="KAI3775877.1"/>
    </source>
</evidence>
<reference evidence="1 2" key="2">
    <citation type="journal article" date="2022" name="Mol. Ecol. Resour.">
        <title>The genomes of chicory, endive, great burdock and yacon provide insights into Asteraceae paleo-polyploidization history and plant inulin production.</title>
        <authorList>
            <person name="Fan W."/>
            <person name="Wang S."/>
            <person name="Wang H."/>
            <person name="Wang A."/>
            <person name="Jiang F."/>
            <person name="Liu H."/>
            <person name="Zhao H."/>
            <person name="Xu D."/>
            <person name="Zhang Y."/>
        </authorList>
    </citation>
    <scope>NUCLEOTIDE SEQUENCE [LARGE SCALE GENOMIC DNA]</scope>
    <source>
        <strain evidence="2">cv. Yunnan</strain>
        <tissue evidence="1">Leaves</tissue>
    </source>
</reference>